<evidence type="ECO:0000313" key="2">
    <source>
        <dbReference type="EMBL" id="CUA93450.1"/>
    </source>
</evidence>
<evidence type="ECO:0000313" key="3">
    <source>
        <dbReference type="Proteomes" id="UP000183649"/>
    </source>
</evidence>
<dbReference type="EMBL" id="CYHF01000001">
    <property type="protein sequence ID" value="CUA93450.1"/>
    <property type="molecule type" value="Genomic_DNA"/>
</dbReference>
<keyword evidence="3" id="KW-1185">Reference proteome</keyword>
<organism evidence="2 3">
    <name type="scientific">Thiomonas bhubaneswarensis</name>
    <dbReference type="NCBI Taxonomy" id="339866"/>
    <lineage>
        <taxon>Bacteria</taxon>
        <taxon>Pseudomonadati</taxon>
        <taxon>Pseudomonadota</taxon>
        <taxon>Betaproteobacteria</taxon>
        <taxon>Burkholderiales</taxon>
        <taxon>Thiomonas</taxon>
    </lineage>
</organism>
<proteinExistence type="predicted"/>
<feature type="signal peptide" evidence="1">
    <location>
        <begin position="1"/>
        <end position="27"/>
    </location>
</feature>
<dbReference type="OrthoDB" id="8849470at2"/>
<evidence type="ECO:0000256" key="1">
    <source>
        <dbReference type="SAM" id="SignalP"/>
    </source>
</evidence>
<dbReference type="AlphaFoldDB" id="A0A0K6HRA3"/>
<name>A0A0K6HRA3_9BURK</name>
<dbReference type="Proteomes" id="UP000183649">
    <property type="component" value="Unassembled WGS sequence"/>
</dbReference>
<gene>
    <name evidence="2" type="ORF">Ga0061069_101233</name>
</gene>
<reference evidence="3" key="1">
    <citation type="submission" date="2015-08" db="EMBL/GenBank/DDBJ databases">
        <authorList>
            <person name="Varghese N."/>
        </authorList>
    </citation>
    <scope>NUCLEOTIDE SEQUENCE [LARGE SCALE GENOMIC DNA]</scope>
    <source>
        <strain evidence="3">DSM 18181</strain>
    </source>
</reference>
<dbReference type="RefSeq" id="WP_055449186.1">
    <property type="nucleotide sequence ID" value="NZ_CYHF01000001.1"/>
</dbReference>
<feature type="chain" id="PRO_5005504726" evidence="1">
    <location>
        <begin position="28"/>
        <end position="134"/>
    </location>
</feature>
<dbReference type="STRING" id="339866.GCA_001418255_00231"/>
<keyword evidence="1" id="KW-0732">Signal</keyword>
<protein>
    <submittedName>
        <fullName evidence="2">Uncharacterized protein</fullName>
    </submittedName>
</protein>
<accession>A0A0K6HRA3</accession>
<sequence length="134" mass="14721">MCIFERFPTAFAGLAIGLTLASGGAQAADTLTPQQLSEQLVGKVLVGRNHLGEDKPSWPVVLQFKPDGSMELDVHTNKGNWTDAGRWHLSNTGYCVTWAKYKSGQEQCNTVQRDGEVYRTIHADGSPSMELRVQ</sequence>